<comment type="caution">
    <text evidence="1">The sequence shown here is derived from an EMBL/GenBank/DDBJ whole genome shotgun (WGS) entry which is preliminary data.</text>
</comment>
<sequence length="55" mass="5826">MSPALTPMLEPTQCAAEKPTIDIVHLDGYFVISDDDMGKLTGYIAALESGCVAPK</sequence>
<organism evidence="1">
    <name type="scientific">Salmonella enterica subsp. enterica serovar Napoli</name>
    <dbReference type="NCBI Taxonomy" id="1151001"/>
    <lineage>
        <taxon>Bacteria</taxon>
        <taxon>Pseudomonadati</taxon>
        <taxon>Pseudomonadota</taxon>
        <taxon>Gammaproteobacteria</taxon>
        <taxon>Enterobacterales</taxon>
        <taxon>Enterobacteriaceae</taxon>
        <taxon>Salmonella</taxon>
    </lineage>
</organism>
<dbReference type="AlphaFoldDB" id="A0A751USE8"/>
<accession>A0A751USE8</accession>
<proteinExistence type="predicted"/>
<dbReference type="EMBL" id="DAAWBQ010000033">
    <property type="protein sequence ID" value="HAF7194052.1"/>
    <property type="molecule type" value="Genomic_DNA"/>
</dbReference>
<gene>
    <name evidence="1" type="ORF">G9X10_002454</name>
</gene>
<evidence type="ECO:0000313" key="1">
    <source>
        <dbReference type="EMBL" id="HAF7194052.1"/>
    </source>
</evidence>
<reference evidence="1" key="2">
    <citation type="submission" date="2018-07" db="EMBL/GenBank/DDBJ databases">
        <authorList>
            <consortium name="NCBI Pathogen Detection Project"/>
        </authorList>
    </citation>
    <scope>NUCLEOTIDE SEQUENCE</scope>
    <source>
        <strain evidence="1">Salmonella enterica</strain>
    </source>
</reference>
<reference evidence="1" key="1">
    <citation type="journal article" date="2018" name="Genome Biol.">
        <title>SKESA: strategic k-mer extension for scrupulous assemblies.</title>
        <authorList>
            <person name="Souvorov A."/>
            <person name="Agarwala R."/>
            <person name="Lipman D.J."/>
        </authorList>
    </citation>
    <scope>NUCLEOTIDE SEQUENCE</scope>
    <source>
        <strain evidence="1">Salmonella enterica</strain>
    </source>
</reference>
<protein>
    <submittedName>
        <fullName evidence="1">Uncharacterized protein</fullName>
    </submittedName>
</protein>
<name>A0A751USE8_SALET</name>